<keyword evidence="3" id="KW-1185">Reference proteome</keyword>
<proteinExistence type="predicted"/>
<dbReference type="Proteomes" id="UP001341840">
    <property type="component" value="Unassembled WGS sequence"/>
</dbReference>
<dbReference type="EMBL" id="JASCZI010090622">
    <property type="protein sequence ID" value="MED6142744.1"/>
    <property type="molecule type" value="Genomic_DNA"/>
</dbReference>
<protein>
    <submittedName>
        <fullName evidence="2">Uncharacterized protein</fullName>
    </submittedName>
</protein>
<evidence type="ECO:0000313" key="3">
    <source>
        <dbReference type="Proteomes" id="UP001341840"/>
    </source>
</evidence>
<name>A0ABU6T2Z8_9FABA</name>
<feature type="region of interest" description="Disordered" evidence="1">
    <location>
        <begin position="71"/>
        <end position="100"/>
    </location>
</feature>
<evidence type="ECO:0000256" key="1">
    <source>
        <dbReference type="SAM" id="MobiDB-lite"/>
    </source>
</evidence>
<accession>A0ABU6T2Z8</accession>
<comment type="caution">
    <text evidence="2">The sequence shown here is derived from an EMBL/GenBank/DDBJ whole genome shotgun (WGS) entry which is preliminary data.</text>
</comment>
<organism evidence="2 3">
    <name type="scientific">Stylosanthes scabra</name>
    <dbReference type="NCBI Taxonomy" id="79078"/>
    <lineage>
        <taxon>Eukaryota</taxon>
        <taxon>Viridiplantae</taxon>
        <taxon>Streptophyta</taxon>
        <taxon>Embryophyta</taxon>
        <taxon>Tracheophyta</taxon>
        <taxon>Spermatophyta</taxon>
        <taxon>Magnoliopsida</taxon>
        <taxon>eudicotyledons</taxon>
        <taxon>Gunneridae</taxon>
        <taxon>Pentapetalae</taxon>
        <taxon>rosids</taxon>
        <taxon>fabids</taxon>
        <taxon>Fabales</taxon>
        <taxon>Fabaceae</taxon>
        <taxon>Papilionoideae</taxon>
        <taxon>50 kb inversion clade</taxon>
        <taxon>dalbergioids sensu lato</taxon>
        <taxon>Dalbergieae</taxon>
        <taxon>Pterocarpus clade</taxon>
        <taxon>Stylosanthes</taxon>
    </lineage>
</organism>
<evidence type="ECO:0000313" key="2">
    <source>
        <dbReference type="EMBL" id="MED6142744.1"/>
    </source>
</evidence>
<gene>
    <name evidence="2" type="ORF">PIB30_000306</name>
</gene>
<sequence>MCAQVFQDLVGGVRSGSGRKESERNESITTTLKGHYWSLCVRITWNHAYASERGRHAQLLISAPMRTHMKPPCHSGSSLTVRDSPRQHGTSAWEPGDSRSDPIRGSILRLRARGPGDSSIVPVTAGYSWELGAESRTPSNTCSKCELSPELTTRVILGILVAPCDTSFKTFPTQPARDKVLSEVQRT</sequence>
<reference evidence="2 3" key="1">
    <citation type="journal article" date="2023" name="Plants (Basel)">
        <title>Bridging the Gap: Combining Genomics and Transcriptomics Approaches to Understand Stylosanthes scabra, an Orphan Legume from the Brazilian Caatinga.</title>
        <authorList>
            <person name="Ferreira-Neto J.R.C."/>
            <person name="da Silva M.D."/>
            <person name="Binneck E."/>
            <person name="de Melo N.F."/>
            <person name="da Silva R.H."/>
            <person name="de Melo A.L.T.M."/>
            <person name="Pandolfi V."/>
            <person name="Bustamante F.O."/>
            <person name="Brasileiro-Vidal A.C."/>
            <person name="Benko-Iseppon A.M."/>
        </authorList>
    </citation>
    <scope>NUCLEOTIDE SEQUENCE [LARGE SCALE GENOMIC DNA]</scope>
    <source>
        <tissue evidence="2">Leaves</tissue>
    </source>
</reference>